<dbReference type="AlphaFoldDB" id="A0A9Q8Y0E1"/>
<evidence type="ECO:0000313" key="1">
    <source>
        <dbReference type="EMBL" id="MDG6144743.1"/>
    </source>
</evidence>
<dbReference type="InterPro" id="IPR036696">
    <property type="entry name" value="YdfO-like_sf"/>
</dbReference>
<reference evidence="2" key="1">
    <citation type="journal article" date="2022" name="Front. Microbiol.">
        <title>Feed Insects as a Reservoir of Granadaene-Producing Lactococci.</title>
        <authorList>
            <person name="Neuzil-Bunesova V."/>
            <person name="Ramirez Garcia A."/>
            <person name="Modrackova N."/>
            <person name="Makovska M."/>
            <person name="Sabolova M."/>
            <person name="Sproer C."/>
            <person name="Bunk B."/>
            <person name="Blom J."/>
            <person name="Schwab C."/>
        </authorList>
    </citation>
    <scope>NUCLEOTIDE SEQUENCE</scope>
    <source>
        <strain evidence="2">I4/6O</strain>
    </source>
</reference>
<dbReference type="KEGG" id="lfo:LMK00_06550"/>
<dbReference type="Proteomes" id="UP001056730">
    <property type="component" value="Chromosome"/>
</dbReference>
<sequence length="145" mass="16189">MISKNIQRAMLKANHIGAASKGFPYLAECLRQEGIVKNIWHLPSGDSFYFSQAGSLVNPGNPLIGRVGPCPVFDQIALVQNIRANQTGKISFPEFLVSLWKAGVIRYEVDFTTRQMSYFSALDQVYQENYPAVEIETSPTESFLP</sequence>
<dbReference type="Proteomes" id="UP001153199">
    <property type="component" value="Unassembled WGS sequence"/>
</dbReference>
<dbReference type="Pfam" id="PF07166">
    <property type="entry name" value="DUF1398"/>
    <property type="match status" value="1"/>
</dbReference>
<protein>
    <submittedName>
        <fullName evidence="2">DUF1398 family protein</fullName>
    </submittedName>
</protein>
<dbReference type="InterPro" id="IPR009833">
    <property type="entry name" value="DUF1398"/>
</dbReference>
<dbReference type="EMBL" id="CP086395">
    <property type="protein sequence ID" value="USJ19491.1"/>
    <property type="molecule type" value="Genomic_DNA"/>
</dbReference>
<keyword evidence="4" id="KW-1185">Reference proteome</keyword>
<dbReference type="EMBL" id="JAMWFV010000002">
    <property type="protein sequence ID" value="MDG6144743.1"/>
    <property type="molecule type" value="Genomic_DNA"/>
</dbReference>
<evidence type="ECO:0000313" key="2">
    <source>
        <dbReference type="EMBL" id="USJ19491.1"/>
    </source>
</evidence>
<accession>A0A9Q8Y0E1</accession>
<dbReference type="RefSeq" id="WP_165712934.1">
    <property type="nucleotide sequence ID" value="NZ_CP086395.1"/>
</dbReference>
<reference evidence="1" key="2">
    <citation type="submission" date="2022-06" db="EMBL/GenBank/DDBJ databases">
        <title>Lactococcus from bovine mastitis in China.</title>
        <authorList>
            <person name="Lin Y."/>
            <person name="Han B."/>
        </authorList>
    </citation>
    <scope>NUCLEOTIDE SEQUENCE</scope>
    <source>
        <strain evidence="1">Ningxia-I-26</strain>
    </source>
</reference>
<evidence type="ECO:0000313" key="4">
    <source>
        <dbReference type="Proteomes" id="UP001153199"/>
    </source>
</evidence>
<evidence type="ECO:0000313" key="3">
    <source>
        <dbReference type="Proteomes" id="UP001056730"/>
    </source>
</evidence>
<gene>
    <name evidence="2" type="ORF">LMK00_06550</name>
    <name evidence="1" type="ORF">NF717_03580</name>
</gene>
<dbReference type="Gene3D" id="3.30.1810.10">
    <property type="entry name" value="YdfO-like"/>
    <property type="match status" value="1"/>
</dbReference>
<dbReference type="SUPFAM" id="SSF160419">
    <property type="entry name" value="YdfO-like"/>
    <property type="match status" value="1"/>
</dbReference>
<organism evidence="2 3">
    <name type="scientific">Lactococcus formosensis</name>
    <dbReference type="NCBI Taxonomy" id="1281486"/>
    <lineage>
        <taxon>Bacteria</taxon>
        <taxon>Bacillati</taxon>
        <taxon>Bacillota</taxon>
        <taxon>Bacilli</taxon>
        <taxon>Lactobacillales</taxon>
        <taxon>Streptococcaceae</taxon>
        <taxon>Lactococcus</taxon>
    </lineage>
</organism>
<proteinExistence type="predicted"/>
<name>A0A9Q8Y0E1_9LACT</name>